<sequence length="105" mass="12215">MESKEKEIGPEFVDDDLKSLNHFTCSSNDSSDQEETMKIRNRMAARKCREKKNAFLINLEIENDSLIRQVLNLTNKVTALKTENKLLEENIEFIQSLLSTIMKKH</sequence>
<evidence type="ECO:0000256" key="1">
    <source>
        <dbReference type="SAM" id="Coils"/>
    </source>
</evidence>
<comment type="caution">
    <text evidence="3">The sequence shown here is derived from an EMBL/GenBank/DDBJ whole genome shotgun (WGS) entry which is preliminary data.</text>
</comment>
<dbReference type="Gene3D" id="1.20.5.170">
    <property type="match status" value="1"/>
</dbReference>
<keyword evidence="1" id="KW-0175">Coiled coil</keyword>
<dbReference type="SUPFAM" id="SSF57959">
    <property type="entry name" value="Leucine zipper domain"/>
    <property type="match status" value="1"/>
</dbReference>
<dbReference type="PROSITE" id="PS00036">
    <property type="entry name" value="BZIP_BASIC"/>
    <property type="match status" value="1"/>
</dbReference>
<dbReference type="EMBL" id="JAPFFF010000011">
    <property type="protein sequence ID" value="KAK8878105.1"/>
    <property type="molecule type" value="Genomic_DNA"/>
</dbReference>
<feature type="coiled-coil region" evidence="1">
    <location>
        <begin position="56"/>
        <end position="97"/>
    </location>
</feature>
<feature type="domain" description="BZIP" evidence="2">
    <location>
        <begin position="31"/>
        <end position="94"/>
    </location>
</feature>
<proteinExistence type="predicted"/>
<dbReference type="SMART" id="SM00338">
    <property type="entry name" value="BRLZ"/>
    <property type="match status" value="1"/>
</dbReference>
<protein>
    <recommendedName>
        <fullName evidence="2">BZIP domain-containing protein</fullName>
    </recommendedName>
</protein>
<organism evidence="3 4">
    <name type="scientific">Tritrichomonas musculus</name>
    <dbReference type="NCBI Taxonomy" id="1915356"/>
    <lineage>
        <taxon>Eukaryota</taxon>
        <taxon>Metamonada</taxon>
        <taxon>Parabasalia</taxon>
        <taxon>Tritrichomonadida</taxon>
        <taxon>Tritrichomonadidae</taxon>
        <taxon>Tritrichomonas</taxon>
    </lineage>
</organism>
<dbReference type="Proteomes" id="UP001470230">
    <property type="component" value="Unassembled WGS sequence"/>
</dbReference>
<evidence type="ECO:0000313" key="4">
    <source>
        <dbReference type="Proteomes" id="UP001470230"/>
    </source>
</evidence>
<dbReference type="Pfam" id="PF07716">
    <property type="entry name" value="bZIP_2"/>
    <property type="match status" value="1"/>
</dbReference>
<evidence type="ECO:0000259" key="2">
    <source>
        <dbReference type="PROSITE" id="PS50217"/>
    </source>
</evidence>
<dbReference type="InterPro" id="IPR004827">
    <property type="entry name" value="bZIP"/>
</dbReference>
<dbReference type="InterPro" id="IPR046347">
    <property type="entry name" value="bZIP_sf"/>
</dbReference>
<dbReference type="PROSITE" id="PS50217">
    <property type="entry name" value="BZIP"/>
    <property type="match status" value="1"/>
</dbReference>
<gene>
    <name evidence="3" type="ORF">M9Y10_004869</name>
</gene>
<name>A0ABR2JJQ3_9EUKA</name>
<keyword evidence="4" id="KW-1185">Reference proteome</keyword>
<accession>A0ABR2JJQ3</accession>
<reference evidence="3 4" key="1">
    <citation type="submission" date="2024-04" db="EMBL/GenBank/DDBJ databases">
        <title>Tritrichomonas musculus Genome.</title>
        <authorList>
            <person name="Alves-Ferreira E."/>
            <person name="Grigg M."/>
            <person name="Lorenzi H."/>
            <person name="Galac M."/>
        </authorList>
    </citation>
    <scope>NUCLEOTIDE SEQUENCE [LARGE SCALE GENOMIC DNA]</scope>
    <source>
        <strain evidence="3 4">EAF2021</strain>
    </source>
</reference>
<dbReference type="CDD" id="cd14686">
    <property type="entry name" value="bZIP"/>
    <property type="match status" value="1"/>
</dbReference>
<evidence type="ECO:0000313" key="3">
    <source>
        <dbReference type="EMBL" id="KAK8878105.1"/>
    </source>
</evidence>